<sequence>MKLNFEHVQAAHCENGVTRNLLKHAGVNFITEPLAFGIGSGLFYIHLPFMKVNGGPAISFRTQPGLIFKRTAKSLDIKIIRKKFSSEEEAQKALDECLQQGQPAGCQVGVYYLTYFPKEYRFHFNAHNLVVFGKEDDNYIISDPIMEYTTTLNSYELNRVRFAKGFLAPKGQLYYPEKAKEITVEQIQRAIKKGIKLNLRDMLHIPGSFAGVSGIAYTGRKIKKWRDKLGIQKAGSYLAQIVRMQEEIGTGGGGFRFLYGAFLQEANQYFHKDELLDISKQFTQAGDQWRNAAVQASGIYKGRITSQADFDVMGDYLIKISEMEKKAFQELSKVKLDA</sequence>
<evidence type="ECO:0000259" key="2">
    <source>
        <dbReference type="Pfam" id="PF16169"/>
    </source>
</evidence>
<evidence type="ECO:0000259" key="1">
    <source>
        <dbReference type="Pfam" id="PF14399"/>
    </source>
</evidence>
<protein>
    <submittedName>
        <fullName evidence="3">DUF4872 domain-containing protein</fullName>
    </submittedName>
</protein>
<proteinExistence type="predicted"/>
<dbReference type="KEGG" id="pgin:FRZ67_19855"/>
<dbReference type="EMBL" id="CP042435">
    <property type="protein sequence ID" value="QEC69447.1"/>
    <property type="molecule type" value="Genomic_DNA"/>
</dbReference>
<feature type="domain" description="Butirosin biosynthesis protein H N-terminal" evidence="1">
    <location>
        <begin position="12"/>
        <end position="144"/>
    </location>
</feature>
<keyword evidence="4" id="KW-1185">Reference proteome</keyword>
<dbReference type="AlphaFoldDB" id="A0A5B8VD36"/>
<name>A0A5B8VD36_9BACT</name>
<accession>A0A5B8VD36</accession>
<dbReference type="OrthoDB" id="4075615at2"/>
<dbReference type="InterPro" id="IPR026935">
    <property type="entry name" value="BtrH_N"/>
</dbReference>
<dbReference type="RefSeq" id="WP_147192324.1">
    <property type="nucleotide sequence ID" value="NZ_CP042435.1"/>
</dbReference>
<dbReference type="Pfam" id="PF14399">
    <property type="entry name" value="BtrH_N"/>
    <property type="match status" value="1"/>
</dbReference>
<feature type="domain" description="DUF4872" evidence="2">
    <location>
        <begin position="156"/>
        <end position="331"/>
    </location>
</feature>
<dbReference type="Pfam" id="PF16169">
    <property type="entry name" value="DUF4872"/>
    <property type="match status" value="1"/>
</dbReference>
<gene>
    <name evidence="3" type="ORF">FRZ67_19855</name>
</gene>
<dbReference type="InterPro" id="IPR032369">
    <property type="entry name" value="DUF4872"/>
</dbReference>
<evidence type="ECO:0000313" key="4">
    <source>
        <dbReference type="Proteomes" id="UP000321533"/>
    </source>
</evidence>
<reference evidence="3 4" key="1">
    <citation type="journal article" date="2016" name="Int. J. Syst. Evol. Microbiol.">
        <title>Panacibacter ginsenosidivorans gen. nov., sp. nov., with ginsenoside converting activity isolated from soil of a ginseng field.</title>
        <authorList>
            <person name="Siddiqi M.Z."/>
            <person name="Muhammad Shafi S."/>
            <person name="Choi K.D."/>
            <person name="Im W.T."/>
        </authorList>
    </citation>
    <scope>NUCLEOTIDE SEQUENCE [LARGE SCALE GENOMIC DNA]</scope>
    <source>
        <strain evidence="3 4">Gsoil1550</strain>
    </source>
</reference>
<evidence type="ECO:0000313" key="3">
    <source>
        <dbReference type="EMBL" id="QEC69447.1"/>
    </source>
</evidence>
<organism evidence="3 4">
    <name type="scientific">Panacibacter ginsenosidivorans</name>
    <dbReference type="NCBI Taxonomy" id="1813871"/>
    <lineage>
        <taxon>Bacteria</taxon>
        <taxon>Pseudomonadati</taxon>
        <taxon>Bacteroidota</taxon>
        <taxon>Chitinophagia</taxon>
        <taxon>Chitinophagales</taxon>
        <taxon>Chitinophagaceae</taxon>
        <taxon>Panacibacter</taxon>
    </lineage>
</organism>
<dbReference type="Proteomes" id="UP000321533">
    <property type="component" value="Chromosome"/>
</dbReference>